<protein>
    <submittedName>
        <fullName evidence="4">Putative multidrug ABC transporter ATP-binding protein YbhF</fullName>
    </submittedName>
</protein>
<sequence length="321" mass="36106">MISCNNISKKYKKVQALSDISFEVKPGEIFGLIGPDGAGKTTLFRILTTLILADEGIAAVDGLDVVKDYRLIRERVGYMPGRFSLYQDLSVEENLNFFATVFNTTVRENYELVKDIYQQIEPFKSRKVGKLSGGMKQKLALSCALIHKPTALFLDEPTTGVDPVSRKEFWGMLKKLQQQGITILVSTPYMDEASLCDRIALIQKGRLLTIDCPGKIADSFKKTLLSVSSENMSMLLTDLRAIPEVESCYAFGDSHHITLKNRTSEYKKEHSDSRRKMADDITVIINNLKVNLEAKNHINVIIKEIKPGIEDCFMELSKNNI</sequence>
<dbReference type="EMBL" id="VSSQ01000266">
    <property type="protein sequence ID" value="MPL88834.1"/>
    <property type="molecule type" value="Genomic_DNA"/>
</dbReference>
<name>A0A644VBW2_9ZZZZ</name>
<dbReference type="AlphaFoldDB" id="A0A644VBW2"/>
<dbReference type="InterPro" id="IPR003593">
    <property type="entry name" value="AAA+_ATPase"/>
</dbReference>
<dbReference type="Pfam" id="PF00005">
    <property type="entry name" value="ABC_tran"/>
    <property type="match status" value="1"/>
</dbReference>
<comment type="caution">
    <text evidence="4">The sequence shown here is derived from an EMBL/GenBank/DDBJ whole genome shotgun (WGS) entry which is preliminary data.</text>
</comment>
<dbReference type="PANTHER" id="PTHR43038:SF3">
    <property type="entry name" value="ABC TRANSPORTER G FAMILY MEMBER 20 ISOFORM X1"/>
    <property type="match status" value="1"/>
</dbReference>
<dbReference type="InterPro" id="IPR017871">
    <property type="entry name" value="ABC_transporter-like_CS"/>
</dbReference>
<evidence type="ECO:0000313" key="4">
    <source>
        <dbReference type="EMBL" id="MPL88834.1"/>
    </source>
</evidence>
<dbReference type="Gene3D" id="3.40.50.300">
    <property type="entry name" value="P-loop containing nucleotide triphosphate hydrolases"/>
    <property type="match status" value="1"/>
</dbReference>
<dbReference type="SMART" id="SM00382">
    <property type="entry name" value="AAA"/>
    <property type="match status" value="1"/>
</dbReference>
<dbReference type="InterPro" id="IPR003439">
    <property type="entry name" value="ABC_transporter-like_ATP-bd"/>
</dbReference>
<evidence type="ECO:0000256" key="2">
    <source>
        <dbReference type="ARBA" id="ARBA00022840"/>
    </source>
</evidence>
<dbReference type="SUPFAM" id="SSF52540">
    <property type="entry name" value="P-loop containing nucleoside triphosphate hydrolases"/>
    <property type="match status" value="1"/>
</dbReference>
<dbReference type="InterPro" id="IPR027417">
    <property type="entry name" value="P-loop_NTPase"/>
</dbReference>
<keyword evidence="1" id="KW-0547">Nucleotide-binding</keyword>
<evidence type="ECO:0000256" key="1">
    <source>
        <dbReference type="ARBA" id="ARBA00022741"/>
    </source>
</evidence>
<keyword evidence="2 4" id="KW-0067">ATP-binding</keyword>
<dbReference type="PROSITE" id="PS50893">
    <property type="entry name" value="ABC_TRANSPORTER_2"/>
    <property type="match status" value="1"/>
</dbReference>
<dbReference type="PANTHER" id="PTHR43038">
    <property type="entry name" value="ATP-BINDING CASSETTE, SUB-FAMILY H, MEMBER 1"/>
    <property type="match status" value="1"/>
</dbReference>
<feature type="domain" description="ABC transporter" evidence="3">
    <location>
        <begin position="2"/>
        <end position="229"/>
    </location>
</feature>
<dbReference type="GO" id="GO:0005524">
    <property type="term" value="F:ATP binding"/>
    <property type="evidence" value="ECO:0007669"/>
    <property type="project" value="UniProtKB-KW"/>
</dbReference>
<evidence type="ECO:0000259" key="3">
    <source>
        <dbReference type="PROSITE" id="PS50893"/>
    </source>
</evidence>
<organism evidence="4">
    <name type="scientific">bioreactor metagenome</name>
    <dbReference type="NCBI Taxonomy" id="1076179"/>
    <lineage>
        <taxon>unclassified sequences</taxon>
        <taxon>metagenomes</taxon>
        <taxon>ecological metagenomes</taxon>
    </lineage>
</organism>
<dbReference type="PROSITE" id="PS00211">
    <property type="entry name" value="ABC_TRANSPORTER_1"/>
    <property type="match status" value="1"/>
</dbReference>
<dbReference type="GO" id="GO:0016887">
    <property type="term" value="F:ATP hydrolysis activity"/>
    <property type="evidence" value="ECO:0007669"/>
    <property type="project" value="InterPro"/>
</dbReference>
<proteinExistence type="predicted"/>
<accession>A0A644VBW2</accession>
<dbReference type="CDD" id="cd03230">
    <property type="entry name" value="ABC_DR_subfamily_A"/>
    <property type="match status" value="1"/>
</dbReference>
<reference evidence="4" key="1">
    <citation type="submission" date="2019-08" db="EMBL/GenBank/DDBJ databases">
        <authorList>
            <person name="Kucharzyk K."/>
            <person name="Murdoch R.W."/>
            <person name="Higgins S."/>
            <person name="Loffler F."/>
        </authorList>
    </citation>
    <scope>NUCLEOTIDE SEQUENCE</scope>
</reference>
<gene>
    <name evidence="4" type="primary">ybhF_16</name>
    <name evidence="4" type="ORF">SDC9_34863</name>
</gene>